<dbReference type="EMBL" id="BONU01000012">
    <property type="protein sequence ID" value="GIG73801.1"/>
    <property type="molecule type" value="Genomic_DNA"/>
</dbReference>
<keyword evidence="1" id="KW-0732">Signal</keyword>
<dbReference type="Proteomes" id="UP000653674">
    <property type="component" value="Unassembled WGS sequence"/>
</dbReference>
<feature type="chain" id="PRO_5038371302" description="Septum formation-related domain-containing protein" evidence="1">
    <location>
        <begin position="20"/>
        <end position="300"/>
    </location>
</feature>
<accession>A0A8J3PKV5</accession>
<dbReference type="AlphaFoldDB" id="A0A8J3PKV5"/>
<keyword evidence="4" id="KW-1185">Reference proteome</keyword>
<evidence type="ECO:0000256" key="1">
    <source>
        <dbReference type="SAM" id="SignalP"/>
    </source>
</evidence>
<dbReference type="RefSeq" id="WP_168074291.1">
    <property type="nucleotide sequence ID" value="NZ_BAAAQJ010000008.1"/>
</dbReference>
<gene>
    <name evidence="3" type="ORF">Pfl04_22050</name>
</gene>
<dbReference type="Pfam" id="PF13845">
    <property type="entry name" value="Septum_form"/>
    <property type="match status" value="1"/>
</dbReference>
<feature type="signal peptide" evidence="1">
    <location>
        <begin position="1"/>
        <end position="19"/>
    </location>
</feature>
<reference evidence="3" key="1">
    <citation type="submission" date="2021-01" db="EMBL/GenBank/DDBJ databases">
        <title>Whole genome shotgun sequence of Planosporangium flavigriseum NBRC 105377.</title>
        <authorList>
            <person name="Komaki H."/>
            <person name="Tamura T."/>
        </authorList>
    </citation>
    <scope>NUCLEOTIDE SEQUENCE</scope>
    <source>
        <strain evidence="3">NBRC 105377</strain>
    </source>
</reference>
<evidence type="ECO:0000259" key="2">
    <source>
        <dbReference type="Pfam" id="PF13845"/>
    </source>
</evidence>
<dbReference type="InterPro" id="IPR026004">
    <property type="entry name" value="Septum_form"/>
</dbReference>
<dbReference type="PROSITE" id="PS51257">
    <property type="entry name" value="PROKAR_LIPOPROTEIN"/>
    <property type="match status" value="1"/>
</dbReference>
<comment type="caution">
    <text evidence="3">The sequence shown here is derived from an EMBL/GenBank/DDBJ whole genome shotgun (WGS) entry which is preliminary data.</text>
</comment>
<evidence type="ECO:0000313" key="3">
    <source>
        <dbReference type="EMBL" id="GIG73801.1"/>
    </source>
</evidence>
<name>A0A8J3PKV5_9ACTN</name>
<sequence length="300" mass="31361">MRGKFVGAVLGATAALLLAGCGGPPPGVDGNLTNNWPALPEPTLPVPPTFACYDVADLSPGTPKLPPPVDCGARHTLETVHVGTFAGGDAATEVPPPAGGQAQQKAYADCTTAANNWVGGDWRTGRIGLDLVLPTPTQWGAGGRWYRCDLIEFADLDSYTVAARTGSLKGALTGARPLALGCFKVTTKVQDIDSMAAVDCATAHNSEFAGVWQAPPGTYPDAAQREKLQLDGCRSVIAAYTGVPNDDKVRYRVGQITYGFGKADWDLGNRGARCYIWMQNKNFTTSLKGAGVGALPINAV</sequence>
<evidence type="ECO:0000313" key="4">
    <source>
        <dbReference type="Proteomes" id="UP000653674"/>
    </source>
</evidence>
<feature type="domain" description="Septum formation-related" evidence="2">
    <location>
        <begin position="67"/>
        <end position="274"/>
    </location>
</feature>
<proteinExistence type="predicted"/>
<protein>
    <recommendedName>
        <fullName evidence="2">Septum formation-related domain-containing protein</fullName>
    </recommendedName>
</protein>
<organism evidence="3 4">
    <name type="scientific">Planosporangium flavigriseum</name>
    <dbReference type="NCBI Taxonomy" id="373681"/>
    <lineage>
        <taxon>Bacteria</taxon>
        <taxon>Bacillati</taxon>
        <taxon>Actinomycetota</taxon>
        <taxon>Actinomycetes</taxon>
        <taxon>Micromonosporales</taxon>
        <taxon>Micromonosporaceae</taxon>
        <taxon>Planosporangium</taxon>
    </lineage>
</organism>